<proteinExistence type="inferred from homology"/>
<dbReference type="GO" id="GO:0005737">
    <property type="term" value="C:cytoplasm"/>
    <property type="evidence" value="ECO:0007669"/>
    <property type="project" value="UniProtKB-SubCell"/>
</dbReference>
<keyword evidence="4" id="KW-0676">Redox-active center</keyword>
<dbReference type="AlphaFoldDB" id="A0A2S3HER2"/>
<dbReference type="InterPro" id="IPR036249">
    <property type="entry name" value="Thioredoxin-like_sf"/>
</dbReference>
<dbReference type="NCBIfam" id="TIGR02189">
    <property type="entry name" value="GlrX-like_plant"/>
    <property type="match status" value="1"/>
</dbReference>
<sequence>MADRVMKLASERAVVVFTLSSCCMCHTVTKLMQDLSVNALVYELDSDPRGKEMERALLKMLGGRGPAVPAVFIGGKLVGGTNRIMSLHIGGELVPMLMNAGALWL</sequence>
<feature type="domain" description="Glutaredoxin" evidence="5">
    <location>
        <begin position="14"/>
        <end position="78"/>
    </location>
</feature>
<accession>A0A2S3HER2</accession>
<dbReference type="SUPFAM" id="SSF52833">
    <property type="entry name" value="Thioredoxin-like"/>
    <property type="match status" value="1"/>
</dbReference>
<evidence type="ECO:0000256" key="4">
    <source>
        <dbReference type="ARBA" id="ARBA00023284"/>
    </source>
</evidence>
<dbReference type="Gramene" id="PAN21247">
    <property type="protein sequence ID" value="PAN21247"/>
    <property type="gene ID" value="PAHAL_3G452400"/>
</dbReference>
<evidence type="ECO:0000256" key="2">
    <source>
        <dbReference type="ARBA" id="ARBA00007568"/>
    </source>
</evidence>
<comment type="subcellular location">
    <subcellularLocation>
        <location evidence="1">Cytoplasm</location>
    </subcellularLocation>
</comment>
<protein>
    <recommendedName>
        <fullName evidence="5">Glutaredoxin domain-containing protein</fullName>
    </recommendedName>
</protein>
<name>A0A2S3HER2_9POAL</name>
<dbReference type="Gene3D" id="3.40.30.10">
    <property type="entry name" value="Glutaredoxin"/>
    <property type="match status" value="1"/>
</dbReference>
<gene>
    <name evidence="6" type="ORF">PAHAL_3G452400</name>
</gene>
<dbReference type="PANTHER" id="PTHR10168">
    <property type="entry name" value="GLUTAREDOXIN"/>
    <property type="match status" value="1"/>
</dbReference>
<dbReference type="InterPro" id="IPR002109">
    <property type="entry name" value="Glutaredoxin"/>
</dbReference>
<dbReference type="EMBL" id="CM008048">
    <property type="protein sequence ID" value="PAN21247.1"/>
    <property type="molecule type" value="Genomic_DNA"/>
</dbReference>
<dbReference type="PROSITE" id="PS51354">
    <property type="entry name" value="GLUTAREDOXIN_2"/>
    <property type="match status" value="1"/>
</dbReference>
<keyword evidence="3" id="KW-0963">Cytoplasm</keyword>
<evidence type="ECO:0000259" key="5">
    <source>
        <dbReference type="Pfam" id="PF00462"/>
    </source>
</evidence>
<evidence type="ECO:0000256" key="1">
    <source>
        <dbReference type="ARBA" id="ARBA00004496"/>
    </source>
</evidence>
<organism evidence="6">
    <name type="scientific">Panicum hallii</name>
    <dbReference type="NCBI Taxonomy" id="206008"/>
    <lineage>
        <taxon>Eukaryota</taxon>
        <taxon>Viridiplantae</taxon>
        <taxon>Streptophyta</taxon>
        <taxon>Embryophyta</taxon>
        <taxon>Tracheophyta</taxon>
        <taxon>Spermatophyta</taxon>
        <taxon>Magnoliopsida</taxon>
        <taxon>Liliopsida</taxon>
        <taxon>Poales</taxon>
        <taxon>Poaceae</taxon>
        <taxon>PACMAD clade</taxon>
        <taxon>Panicoideae</taxon>
        <taxon>Panicodae</taxon>
        <taxon>Paniceae</taxon>
        <taxon>Panicinae</taxon>
        <taxon>Panicum</taxon>
        <taxon>Panicum sect. Panicum</taxon>
    </lineage>
</organism>
<dbReference type="InterPro" id="IPR011905">
    <property type="entry name" value="GlrX-like_pln_2"/>
</dbReference>
<dbReference type="Pfam" id="PF00462">
    <property type="entry name" value="Glutaredoxin"/>
    <property type="match status" value="1"/>
</dbReference>
<comment type="similarity">
    <text evidence="2">Belongs to the glutaredoxin family. CC-type subfamily.</text>
</comment>
<reference evidence="6" key="1">
    <citation type="submission" date="2018-04" db="EMBL/GenBank/DDBJ databases">
        <title>WGS assembly of Panicum hallii.</title>
        <authorList>
            <person name="Lovell J."/>
            <person name="Jenkins J."/>
            <person name="Lowry D."/>
            <person name="Mamidi S."/>
            <person name="Sreedasyam A."/>
            <person name="Weng X."/>
            <person name="Barry K."/>
            <person name="Bonette J."/>
            <person name="Campitelli B."/>
            <person name="Daum C."/>
            <person name="Gordon S."/>
            <person name="Gould B."/>
            <person name="Lipzen A."/>
            <person name="Macqueen A."/>
            <person name="Palacio-Mejia J."/>
            <person name="Plott C."/>
            <person name="Shakirov E."/>
            <person name="Shu S."/>
            <person name="Yoshinaga Y."/>
            <person name="Zane M."/>
            <person name="Rokhsar D."/>
            <person name="Grimwood J."/>
            <person name="Schmutz J."/>
            <person name="Juenger T."/>
        </authorList>
    </citation>
    <scope>NUCLEOTIDE SEQUENCE [LARGE SCALE GENOMIC DNA]</scope>
    <source>
        <strain evidence="6">FIL2</strain>
    </source>
</reference>
<dbReference type="CDD" id="cd03419">
    <property type="entry name" value="GRX_GRXh_1_2_like"/>
    <property type="match status" value="1"/>
</dbReference>
<dbReference type="Proteomes" id="UP000243499">
    <property type="component" value="Chromosome 3"/>
</dbReference>
<evidence type="ECO:0000256" key="3">
    <source>
        <dbReference type="ARBA" id="ARBA00022490"/>
    </source>
</evidence>
<evidence type="ECO:0000313" key="6">
    <source>
        <dbReference type="EMBL" id="PAN21247.1"/>
    </source>
</evidence>